<keyword evidence="4" id="KW-1185">Reference proteome</keyword>
<gene>
    <name evidence="3" type="ORF">GCM10023320_54100</name>
</gene>
<sequence length="107" mass="11006">MHPAEAEPAHELYLKCDDIEQVLAGCPAEGGEVVTPVSDQGWGLLASIRLPSGTPLPIYQPRHPSPSISDHSSGAAGAEPWAGPLRSGIASSAPSTVISAVTRKTSL</sequence>
<comment type="caution">
    <text evidence="3">The sequence shown here is derived from an EMBL/GenBank/DDBJ whole genome shotgun (WGS) entry which is preliminary data.</text>
</comment>
<dbReference type="PROSITE" id="PS51819">
    <property type="entry name" value="VOC"/>
    <property type="match status" value="1"/>
</dbReference>
<evidence type="ECO:0000313" key="3">
    <source>
        <dbReference type="EMBL" id="GAA5131164.1"/>
    </source>
</evidence>
<dbReference type="Proteomes" id="UP001500804">
    <property type="component" value="Unassembled WGS sequence"/>
</dbReference>
<dbReference type="SUPFAM" id="SSF54593">
    <property type="entry name" value="Glyoxalase/Bleomycin resistance protein/Dihydroxybiphenyl dioxygenase"/>
    <property type="match status" value="1"/>
</dbReference>
<dbReference type="EMBL" id="BAABJO010000023">
    <property type="protein sequence ID" value="GAA5131164.1"/>
    <property type="molecule type" value="Genomic_DNA"/>
</dbReference>
<feature type="domain" description="VOC" evidence="2">
    <location>
        <begin position="1"/>
        <end position="61"/>
    </location>
</feature>
<evidence type="ECO:0000256" key="1">
    <source>
        <dbReference type="SAM" id="MobiDB-lite"/>
    </source>
</evidence>
<organism evidence="3 4">
    <name type="scientific">Pseudonocardia adelaidensis</name>
    <dbReference type="NCBI Taxonomy" id="648754"/>
    <lineage>
        <taxon>Bacteria</taxon>
        <taxon>Bacillati</taxon>
        <taxon>Actinomycetota</taxon>
        <taxon>Actinomycetes</taxon>
        <taxon>Pseudonocardiales</taxon>
        <taxon>Pseudonocardiaceae</taxon>
        <taxon>Pseudonocardia</taxon>
    </lineage>
</organism>
<reference evidence="4" key="1">
    <citation type="journal article" date="2019" name="Int. J. Syst. Evol. Microbiol.">
        <title>The Global Catalogue of Microorganisms (GCM) 10K type strain sequencing project: providing services to taxonomists for standard genome sequencing and annotation.</title>
        <authorList>
            <consortium name="The Broad Institute Genomics Platform"/>
            <consortium name="The Broad Institute Genome Sequencing Center for Infectious Disease"/>
            <person name="Wu L."/>
            <person name="Ma J."/>
        </authorList>
    </citation>
    <scope>NUCLEOTIDE SEQUENCE [LARGE SCALE GENOMIC DNA]</scope>
    <source>
        <strain evidence="4">JCM 18302</strain>
    </source>
</reference>
<proteinExistence type="predicted"/>
<dbReference type="Gene3D" id="3.10.180.10">
    <property type="entry name" value="2,3-Dihydroxybiphenyl 1,2-Dioxygenase, domain 1"/>
    <property type="match status" value="1"/>
</dbReference>
<evidence type="ECO:0000259" key="2">
    <source>
        <dbReference type="PROSITE" id="PS51819"/>
    </source>
</evidence>
<name>A0ABP9NQN6_9PSEU</name>
<evidence type="ECO:0000313" key="4">
    <source>
        <dbReference type="Proteomes" id="UP001500804"/>
    </source>
</evidence>
<feature type="region of interest" description="Disordered" evidence="1">
    <location>
        <begin position="56"/>
        <end position="82"/>
    </location>
</feature>
<accession>A0ABP9NQN6</accession>
<dbReference type="InterPro" id="IPR037523">
    <property type="entry name" value="VOC_core"/>
</dbReference>
<dbReference type="InterPro" id="IPR029068">
    <property type="entry name" value="Glyas_Bleomycin-R_OHBP_Dase"/>
</dbReference>
<protein>
    <recommendedName>
        <fullName evidence="2">VOC domain-containing protein</fullName>
    </recommendedName>
</protein>